<sequence>MSDPLLPNDWHEDPWDNVTGLSNDSIESVPRSFEQFQGPLRLMVIVVVASILLLGASGWWVIHSLNPSGEPGVAVNFTVQEGDTVSSVAGRLDAAGIISNATLFRWYASTRDSITLVPGYYSLKPRDNAGSILQALATPPAQTFISVTFPEGMSVAQMGERLAQKMTFMTPADFLTATTDGSVVSDLSPKGNTNLEGLLFPDTYQISGDDNEARVVGRLVTMMQRVAKQVDLVSGAKTRGFTPYEVLIVASLIEREAKVPEDRAKIAQVIYNRLAAKMKLEIDASVKYGQDPAMSWTEMKATDTPYNTYMYAGLPPTPIANPGKASIQAALAPSGSPKASDEACAGLAAGVKCQYLYYVLADNTGRHAFSTTYEQHLANVEKAKTAGILP</sequence>
<evidence type="ECO:0000256" key="3">
    <source>
        <dbReference type="ARBA" id="ARBA00022989"/>
    </source>
</evidence>
<feature type="transmembrane region" description="Helical" evidence="7">
    <location>
        <begin position="40"/>
        <end position="62"/>
    </location>
</feature>
<gene>
    <name evidence="8" type="ORF">UFOPK1808_00819</name>
</gene>
<keyword evidence="1" id="KW-1003">Cell membrane</keyword>
<dbReference type="NCBIfam" id="TIGR00247">
    <property type="entry name" value="endolytic transglycosylase MltG"/>
    <property type="match status" value="1"/>
</dbReference>
<organism evidence="8">
    <name type="scientific">freshwater metagenome</name>
    <dbReference type="NCBI Taxonomy" id="449393"/>
    <lineage>
        <taxon>unclassified sequences</taxon>
        <taxon>metagenomes</taxon>
        <taxon>ecological metagenomes</taxon>
    </lineage>
</organism>
<proteinExistence type="inferred from homology"/>
<dbReference type="AlphaFoldDB" id="A0A6J6GKM6"/>
<keyword evidence="3 7" id="KW-1133">Transmembrane helix</keyword>
<evidence type="ECO:0000256" key="7">
    <source>
        <dbReference type="SAM" id="Phobius"/>
    </source>
</evidence>
<evidence type="ECO:0000256" key="5">
    <source>
        <dbReference type="ARBA" id="ARBA00023239"/>
    </source>
</evidence>
<evidence type="ECO:0000256" key="1">
    <source>
        <dbReference type="ARBA" id="ARBA00022475"/>
    </source>
</evidence>
<keyword evidence="6" id="KW-0961">Cell wall biogenesis/degradation</keyword>
<name>A0A6J6GKM6_9ZZZZ</name>
<dbReference type="CDD" id="cd08010">
    <property type="entry name" value="MltG_like"/>
    <property type="match status" value="1"/>
</dbReference>
<dbReference type="EMBL" id="CAEZUL010000080">
    <property type="protein sequence ID" value="CAB4601787.1"/>
    <property type="molecule type" value="Genomic_DNA"/>
</dbReference>
<dbReference type="InterPro" id="IPR003770">
    <property type="entry name" value="MLTG-like"/>
</dbReference>
<keyword evidence="2 7" id="KW-0812">Transmembrane</keyword>
<evidence type="ECO:0000256" key="6">
    <source>
        <dbReference type="ARBA" id="ARBA00023316"/>
    </source>
</evidence>
<dbReference type="HAMAP" id="MF_02065">
    <property type="entry name" value="MltG"/>
    <property type="match status" value="1"/>
</dbReference>
<keyword evidence="5" id="KW-0456">Lyase</keyword>
<dbReference type="PANTHER" id="PTHR30518">
    <property type="entry name" value="ENDOLYTIC MUREIN TRANSGLYCOSYLASE"/>
    <property type="match status" value="1"/>
</dbReference>
<reference evidence="8" key="1">
    <citation type="submission" date="2020-05" db="EMBL/GenBank/DDBJ databases">
        <authorList>
            <person name="Chiriac C."/>
            <person name="Salcher M."/>
            <person name="Ghai R."/>
            <person name="Kavagutti S V."/>
        </authorList>
    </citation>
    <scope>NUCLEOTIDE SEQUENCE</scope>
</reference>
<protein>
    <submittedName>
        <fullName evidence="8">Unannotated protein</fullName>
    </submittedName>
</protein>
<evidence type="ECO:0000256" key="2">
    <source>
        <dbReference type="ARBA" id="ARBA00022692"/>
    </source>
</evidence>
<dbReference type="Gene3D" id="3.30.160.60">
    <property type="entry name" value="Classic Zinc Finger"/>
    <property type="match status" value="1"/>
</dbReference>
<dbReference type="GO" id="GO:0016829">
    <property type="term" value="F:lyase activity"/>
    <property type="evidence" value="ECO:0007669"/>
    <property type="project" value="UniProtKB-KW"/>
</dbReference>
<dbReference type="Pfam" id="PF02618">
    <property type="entry name" value="YceG"/>
    <property type="match status" value="1"/>
</dbReference>
<dbReference type="PANTHER" id="PTHR30518:SF2">
    <property type="entry name" value="ENDOLYTIC MUREIN TRANSGLYCOSYLASE"/>
    <property type="match status" value="1"/>
</dbReference>
<accession>A0A6J6GKM6</accession>
<keyword evidence="4 7" id="KW-0472">Membrane</keyword>
<evidence type="ECO:0000256" key="4">
    <source>
        <dbReference type="ARBA" id="ARBA00023136"/>
    </source>
</evidence>
<dbReference type="GO" id="GO:0071555">
    <property type="term" value="P:cell wall organization"/>
    <property type="evidence" value="ECO:0007669"/>
    <property type="project" value="UniProtKB-KW"/>
</dbReference>
<dbReference type="Gene3D" id="3.30.1490.480">
    <property type="entry name" value="Endolytic murein transglycosylase"/>
    <property type="match status" value="1"/>
</dbReference>
<evidence type="ECO:0000313" key="8">
    <source>
        <dbReference type="EMBL" id="CAB4601787.1"/>
    </source>
</evidence>